<dbReference type="EMBL" id="MU275872">
    <property type="protein sequence ID" value="KAI0049523.1"/>
    <property type="molecule type" value="Genomic_DNA"/>
</dbReference>
<evidence type="ECO:0000313" key="2">
    <source>
        <dbReference type="Proteomes" id="UP000814033"/>
    </source>
</evidence>
<sequence>MFTDLTAGPNVPPFPTGWEAPPLTSVSFGVPDNWKAGRIWGRRDCNFTLAPGPYSCLTGGCNGGLLCDPSTGTGVPPATVAEWTLEGDGNLDFYDVSLVDGYNLPMAITNTANCPVADCPVDLGPPCPAPLIGPFDLTNFPVGCKSACAANLDNDPTDSANCCSGKHDTAATCPSSGVQYYGYFKGLCPNSYAYAFDESSNTALWTCDSALNADYTLTFCPPASGASVGAVSPVPASLIPTGSATSATSSFPLSSSPTASPTLVEPDNASGTMHMHMHVSGWLLLGSALLAVVILSLGA</sequence>
<proteinExistence type="predicted"/>
<evidence type="ECO:0000313" key="1">
    <source>
        <dbReference type="EMBL" id="KAI0049523.1"/>
    </source>
</evidence>
<gene>
    <name evidence="1" type="ORF">FA95DRAFT_1556824</name>
</gene>
<organism evidence="1 2">
    <name type="scientific">Auriscalpium vulgare</name>
    <dbReference type="NCBI Taxonomy" id="40419"/>
    <lineage>
        <taxon>Eukaryota</taxon>
        <taxon>Fungi</taxon>
        <taxon>Dikarya</taxon>
        <taxon>Basidiomycota</taxon>
        <taxon>Agaricomycotina</taxon>
        <taxon>Agaricomycetes</taxon>
        <taxon>Russulales</taxon>
        <taxon>Auriscalpiaceae</taxon>
        <taxon>Auriscalpium</taxon>
    </lineage>
</organism>
<name>A0ACB8S139_9AGAM</name>
<dbReference type="Proteomes" id="UP000814033">
    <property type="component" value="Unassembled WGS sequence"/>
</dbReference>
<keyword evidence="2" id="KW-1185">Reference proteome</keyword>
<reference evidence="1" key="2">
    <citation type="journal article" date="2022" name="New Phytol.">
        <title>Evolutionary transition to the ectomycorrhizal habit in the genomes of a hyperdiverse lineage of mushroom-forming fungi.</title>
        <authorList>
            <person name="Looney B."/>
            <person name="Miyauchi S."/>
            <person name="Morin E."/>
            <person name="Drula E."/>
            <person name="Courty P.E."/>
            <person name="Kohler A."/>
            <person name="Kuo A."/>
            <person name="LaButti K."/>
            <person name="Pangilinan J."/>
            <person name="Lipzen A."/>
            <person name="Riley R."/>
            <person name="Andreopoulos W."/>
            <person name="He G."/>
            <person name="Johnson J."/>
            <person name="Nolan M."/>
            <person name="Tritt A."/>
            <person name="Barry K.W."/>
            <person name="Grigoriev I.V."/>
            <person name="Nagy L.G."/>
            <person name="Hibbett D."/>
            <person name="Henrissat B."/>
            <person name="Matheny P.B."/>
            <person name="Labbe J."/>
            <person name="Martin F.M."/>
        </authorList>
    </citation>
    <scope>NUCLEOTIDE SEQUENCE</scope>
    <source>
        <strain evidence="1">FP105234-sp</strain>
    </source>
</reference>
<protein>
    <submittedName>
        <fullName evidence="1">Osmotin, thaumatin-like protein</fullName>
    </submittedName>
</protein>
<reference evidence="1" key="1">
    <citation type="submission" date="2021-02" db="EMBL/GenBank/DDBJ databases">
        <authorList>
            <consortium name="DOE Joint Genome Institute"/>
            <person name="Ahrendt S."/>
            <person name="Looney B.P."/>
            <person name="Miyauchi S."/>
            <person name="Morin E."/>
            <person name="Drula E."/>
            <person name="Courty P.E."/>
            <person name="Chicoki N."/>
            <person name="Fauchery L."/>
            <person name="Kohler A."/>
            <person name="Kuo A."/>
            <person name="Labutti K."/>
            <person name="Pangilinan J."/>
            <person name="Lipzen A."/>
            <person name="Riley R."/>
            <person name="Andreopoulos W."/>
            <person name="He G."/>
            <person name="Johnson J."/>
            <person name="Barry K.W."/>
            <person name="Grigoriev I.V."/>
            <person name="Nagy L."/>
            <person name="Hibbett D."/>
            <person name="Henrissat B."/>
            <person name="Matheny P.B."/>
            <person name="Labbe J."/>
            <person name="Martin F."/>
        </authorList>
    </citation>
    <scope>NUCLEOTIDE SEQUENCE</scope>
    <source>
        <strain evidence="1">FP105234-sp</strain>
    </source>
</reference>
<comment type="caution">
    <text evidence="1">The sequence shown here is derived from an EMBL/GenBank/DDBJ whole genome shotgun (WGS) entry which is preliminary data.</text>
</comment>
<accession>A0ACB8S139</accession>